<dbReference type="SUPFAM" id="SSF50630">
    <property type="entry name" value="Acid proteases"/>
    <property type="match status" value="1"/>
</dbReference>
<evidence type="ECO:0000313" key="8">
    <source>
        <dbReference type="WBParaSite" id="HPLM_0001895201-mRNA-1"/>
    </source>
</evidence>
<feature type="compositionally biased region" description="Basic and acidic residues" evidence="5">
    <location>
        <begin position="12"/>
        <end position="27"/>
    </location>
</feature>
<keyword evidence="4" id="KW-0378">Hydrolase</keyword>
<dbReference type="Proteomes" id="UP000268014">
    <property type="component" value="Unassembled WGS sequence"/>
</dbReference>
<organism evidence="8">
    <name type="scientific">Haemonchus placei</name>
    <name type="common">Barber's pole worm</name>
    <dbReference type="NCBI Taxonomy" id="6290"/>
    <lineage>
        <taxon>Eukaryota</taxon>
        <taxon>Metazoa</taxon>
        <taxon>Ecdysozoa</taxon>
        <taxon>Nematoda</taxon>
        <taxon>Chromadorea</taxon>
        <taxon>Rhabditida</taxon>
        <taxon>Rhabditina</taxon>
        <taxon>Rhabditomorpha</taxon>
        <taxon>Strongyloidea</taxon>
        <taxon>Trichostrongylidae</taxon>
        <taxon>Haemonchus</taxon>
    </lineage>
</organism>
<gene>
    <name evidence="6" type="ORF">HPLM_LOCUS18944</name>
</gene>
<evidence type="ECO:0000256" key="1">
    <source>
        <dbReference type="ARBA" id="ARBA00022679"/>
    </source>
</evidence>
<reference evidence="6 7" key="2">
    <citation type="submission" date="2018-11" db="EMBL/GenBank/DDBJ databases">
        <authorList>
            <consortium name="Pathogen Informatics"/>
        </authorList>
    </citation>
    <scope>NUCLEOTIDE SEQUENCE [LARGE SCALE GENOMIC DNA]</scope>
    <source>
        <strain evidence="6 7">MHpl1</strain>
    </source>
</reference>
<keyword evidence="2" id="KW-0548">Nucleotidyltransferase</keyword>
<evidence type="ECO:0000256" key="5">
    <source>
        <dbReference type="SAM" id="MobiDB-lite"/>
    </source>
</evidence>
<dbReference type="InterPro" id="IPR050951">
    <property type="entry name" value="Retrovirus_Pol_polyprotein"/>
</dbReference>
<evidence type="ECO:0000256" key="3">
    <source>
        <dbReference type="ARBA" id="ARBA00022722"/>
    </source>
</evidence>
<dbReference type="OMA" id="INCKTIC"/>
<evidence type="ECO:0000313" key="7">
    <source>
        <dbReference type="Proteomes" id="UP000268014"/>
    </source>
</evidence>
<keyword evidence="3" id="KW-0540">Nuclease</keyword>
<dbReference type="GO" id="GO:0016779">
    <property type="term" value="F:nucleotidyltransferase activity"/>
    <property type="evidence" value="ECO:0007669"/>
    <property type="project" value="UniProtKB-KW"/>
</dbReference>
<keyword evidence="1" id="KW-0808">Transferase</keyword>
<accession>A0A0N4X3L0</accession>
<feature type="region of interest" description="Disordered" evidence="5">
    <location>
        <begin position="12"/>
        <end position="36"/>
    </location>
</feature>
<name>A0A0N4X3L0_HAEPC</name>
<evidence type="ECO:0000313" key="6">
    <source>
        <dbReference type="EMBL" id="VDO74142.1"/>
    </source>
</evidence>
<proteinExistence type="predicted"/>
<dbReference type="WBParaSite" id="HPLM_0001895201-mRNA-1">
    <property type="protein sequence ID" value="HPLM_0001895201-mRNA-1"/>
    <property type="gene ID" value="HPLM_0001895201"/>
</dbReference>
<evidence type="ECO:0000256" key="2">
    <source>
        <dbReference type="ARBA" id="ARBA00022695"/>
    </source>
</evidence>
<dbReference type="Gene3D" id="2.40.70.10">
    <property type="entry name" value="Acid Proteases"/>
    <property type="match status" value="1"/>
</dbReference>
<protein>
    <submittedName>
        <fullName evidence="8">Peptidase A2 domain-containing protein</fullName>
    </submittedName>
</protein>
<sequence length="320" mass="36823">MKMINDVLDETRRQPIKELQRRQRERSVQQQSGRRGDTVATLKELFGHNTSVSSRRYVYLKTQRYGEYLRDYTGFVNQRHAMAEFNDFNPEQMKCLVWICGLASHKDAYILARAKMEDNPQTTLKELAAKIQQFLNIRQDATLPRGLLRYTSTPLTLIAEYTTHHHHVFAVERIIGQGRGFCKNFTTKRKQKPKRKRKTTNNVVVASTHAGNTSISRIYLPVQINCKTICLQLDAGADVTLLSSADWIAMSRPTLRPPKITLRSANDEPINVRGCYECTFVIDGHHGRGMCYVTDTVFIRSRLDHPVRPSVSSPNRRLYL</sequence>
<reference evidence="8" key="1">
    <citation type="submission" date="2017-02" db="UniProtKB">
        <authorList>
            <consortium name="WormBaseParasite"/>
        </authorList>
    </citation>
    <scope>IDENTIFICATION</scope>
</reference>
<dbReference type="EMBL" id="UZAF01020941">
    <property type="protein sequence ID" value="VDO74142.1"/>
    <property type="molecule type" value="Genomic_DNA"/>
</dbReference>
<dbReference type="OrthoDB" id="6270619at2759"/>
<dbReference type="PANTHER" id="PTHR37984:SF5">
    <property type="entry name" value="PROTEIN NYNRIN-LIKE"/>
    <property type="match status" value="1"/>
</dbReference>
<dbReference type="PANTHER" id="PTHR37984">
    <property type="entry name" value="PROTEIN CBG26694"/>
    <property type="match status" value="1"/>
</dbReference>
<keyword evidence="7" id="KW-1185">Reference proteome</keyword>
<dbReference type="GO" id="GO:0004519">
    <property type="term" value="F:endonuclease activity"/>
    <property type="evidence" value="ECO:0007669"/>
    <property type="project" value="UniProtKB-KW"/>
</dbReference>
<dbReference type="InterPro" id="IPR021109">
    <property type="entry name" value="Peptidase_aspartic_dom_sf"/>
</dbReference>
<dbReference type="AlphaFoldDB" id="A0A0N4X3L0"/>
<evidence type="ECO:0000256" key="4">
    <source>
        <dbReference type="ARBA" id="ARBA00022759"/>
    </source>
</evidence>
<keyword evidence="4" id="KW-0255">Endonuclease</keyword>